<feature type="compositionally biased region" description="Gly residues" evidence="1">
    <location>
        <begin position="75"/>
        <end position="90"/>
    </location>
</feature>
<keyword evidence="4" id="KW-1185">Reference proteome</keyword>
<keyword evidence="2" id="KW-0732">Signal</keyword>
<feature type="compositionally biased region" description="Basic and acidic residues" evidence="1">
    <location>
        <begin position="26"/>
        <end position="35"/>
    </location>
</feature>
<name>A0A7J0HAH3_9ERIC</name>
<evidence type="ECO:0000313" key="3">
    <source>
        <dbReference type="EMBL" id="GFZ20112.1"/>
    </source>
</evidence>
<dbReference type="AlphaFoldDB" id="A0A7J0HAH3"/>
<dbReference type="EMBL" id="BJWL01000028">
    <property type="protein sequence ID" value="GFZ20112.1"/>
    <property type="molecule type" value="Genomic_DNA"/>
</dbReference>
<feature type="signal peptide" evidence="2">
    <location>
        <begin position="1"/>
        <end position="24"/>
    </location>
</feature>
<feature type="chain" id="PRO_5029781074" description="Glycine-rich protein" evidence="2">
    <location>
        <begin position="25"/>
        <end position="132"/>
    </location>
</feature>
<gene>
    <name evidence="3" type="ORF">Acr_28g0008170</name>
</gene>
<proteinExistence type="predicted"/>
<reference evidence="3 4" key="1">
    <citation type="submission" date="2019-07" db="EMBL/GenBank/DDBJ databases">
        <title>De Novo Assembly of kiwifruit Actinidia rufa.</title>
        <authorList>
            <person name="Sugita-Konishi S."/>
            <person name="Sato K."/>
            <person name="Mori E."/>
            <person name="Abe Y."/>
            <person name="Kisaki G."/>
            <person name="Hamano K."/>
            <person name="Suezawa K."/>
            <person name="Otani M."/>
            <person name="Fukuda T."/>
            <person name="Manabe T."/>
            <person name="Gomi K."/>
            <person name="Tabuchi M."/>
            <person name="Akimitsu K."/>
            <person name="Kataoka I."/>
        </authorList>
    </citation>
    <scope>NUCLEOTIDE SEQUENCE [LARGE SCALE GENOMIC DNA]</scope>
    <source>
        <strain evidence="4">cv. Fuchu</strain>
    </source>
</reference>
<evidence type="ECO:0000256" key="1">
    <source>
        <dbReference type="SAM" id="MobiDB-lite"/>
    </source>
</evidence>
<protein>
    <recommendedName>
        <fullName evidence="5">Glycine-rich protein</fullName>
    </recommendedName>
</protein>
<dbReference type="Proteomes" id="UP000585474">
    <property type="component" value="Unassembled WGS sequence"/>
</dbReference>
<comment type="caution">
    <text evidence="3">The sequence shown here is derived from an EMBL/GenBank/DDBJ whole genome shotgun (WGS) entry which is preliminary data.</text>
</comment>
<dbReference type="OrthoDB" id="1827659at2759"/>
<feature type="compositionally biased region" description="Low complexity" evidence="1">
    <location>
        <begin position="50"/>
        <end position="74"/>
    </location>
</feature>
<feature type="region of interest" description="Disordered" evidence="1">
    <location>
        <begin position="26"/>
        <end position="94"/>
    </location>
</feature>
<organism evidence="3 4">
    <name type="scientific">Actinidia rufa</name>
    <dbReference type="NCBI Taxonomy" id="165716"/>
    <lineage>
        <taxon>Eukaryota</taxon>
        <taxon>Viridiplantae</taxon>
        <taxon>Streptophyta</taxon>
        <taxon>Embryophyta</taxon>
        <taxon>Tracheophyta</taxon>
        <taxon>Spermatophyta</taxon>
        <taxon>Magnoliopsida</taxon>
        <taxon>eudicotyledons</taxon>
        <taxon>Gunneridae</taxon>
        <taxon>Pentapetalae</taxon>
        <taxon>asterids</taxon>
        <taxon>Ericales</taxon>
        <taxon>Actinidiaceae</taxon>
        <taxon>Actinidia</taxon>
    </lineage>
</organism>
<evidence type="ECO:0008006" key="5">
    <source>
        <dbReference type="Google" id="ProtNLM"/>
    </source>
</evidence>
<sequence>MERVTKVLVVLAIFLMAFFASAEGGRDVPTKKEVDNPQNWNGGDGGSSWGGVEATGTAGEAPGEAGEATGEVGEAAGGFHGSRTSPGGGEVSTKLKMRSSMCLKEKNGLEKFLKSMVRLTTDIRDSDGHAFL</sequence>
<evidence type="ECO:0000313" key="4">
    <source>
        <dbReference type="Proteomes" id="UP000585474"/>
    </source>
</evidence>
<accession>A0A7J0HAH3</accession>
<evidence type="ECO:0000256" key="2">
    <source>
        <dbReference type="SAM" id="SignalP"/>
    </source>
</evidence>